<dbReference type="GO" id="GO:0016567">
    <property type="term" value="P:protein ubiquitination"/>
    <property type="evidence" value="ECO:0007669"/>
    <property type="project" value="InterPro"/>
</dbReference>
<dbReference type="InterPro" id="IPR044231">
    <property type="entry name" value="SP1/SPL1"/>
</dbReference>
<dbReference type="PANTHER" id="PTHR47568">
    <property type="match status" value="1"/>
</dbReference>
<reference evidence="1 2" key="1">
    <citation type="journal article" date="2021" name="Sci. Rep.">
        <title>Genome sequencing of the multicellular alga Astrephomene provides insights into convergent evolution of germ-soma differentiation.</title>
        <authorList>
            <person name="Yamashita S."/>
            <person name="Yamamoto K."/>
            <person name="Matsuzaki R."/>
            <person name="Suzuki S."/>
            <person name="Yamaguchi H."/>
            <person name="Hirooka S."/>
            <person name="Minakuchi Y."/>
            <person name="Miyagishima S."/>
            <person name="Kawachi M."/>
            <person name="Toyoda A."/>
            <person name="Nozaki H."/>
        </authorList>
    </citation>
    <scope>NUCLEOTIDE SEQUENCE [LARGE SCALE GENOMIC DNA]</scope>
    <source>
        <strain evidence="1 2">NIES-4017</strain>
    </source>
</reference>
<accession>A0AAD3DID0</accession>
<dbReference type="PANTHER" id="PTHR47568:SF2">
    <property type="entry name" value="E3 UBIQUITIN-PROTEIN LIGASE SP1-RELATED"/>
    <property type="match status" value="1"/>
</dbReference>
<gene>
    <name evidence="1" type="ORF">Agub_g1916</name>
</gene>
<organism evidence="1 2">
    <name type="scientific">Astrephomene gubernaculifera</name>
    <dbReference type="NCBI Taxonomy" id="47775"/>
    <lineage>
        <taxon>Eukaryota</taxon>
        <taxon>Viridiplantae</taxon>
        <taxon>Chlorophyta</taxon>
        <taxon>core chlorophytes</taxon>
        <taxon>Chlorophyceae</taxon>
        <taxon>CS clade</taxon>
        <taxon>Chlamydomonadales</taxon>
        <taxon>Astrephomenaceae</taxon>
        <taxon>Astrephomene</taxon>
    </lineage>
</organism>
<dbReference type="AlphaFoldDB" id="A0AAD3DID0"/>
<evidence type="ECO:0000313" key="2">
    <source>
        <dbReference type="Proteomes" id="UP001054857"/>
    </source>
</evidence>
<protein>
    <submittedName>
        <fullName evidence="1">Uncharacterized protein</fullName>
    </submittedName>
</protein>
<sequence length="200" mass="21866">MHAGHLTPTIITQINLPSASFRSLSFPRCRTTGLLPPSHSPQLARREDGSIRELSRVHDLDSLAGAAALEPLLPLLVAARGRLTSPQPSQCELGGGAAVMRELVEEEVYFKEHSGSGRVTQESFEVRREVEQREALLEDASGCGLRVEDLPRAGGLAEVLEVRQVFRPVDLLQGTLIQHVLNKAFLSPRRPPTCPAARAW</sequence>
<proteinExistence type="predicted"/>
<dbReference type="Proteomes" id="UP001054857">
    <property type="component" value="Unassembled WGS sequence"/>
</dbReference>
<name>A0AAD3DID0_9CHLO</name>
<dbReference type="EMBL" id="BMAR01000001">
    <property type="protein sequence ID" value="GFR41243.1"/>
    <property type="molecule type" value="Genomic_DNA"/>
</dbReference>
<evidence type="ECO:0000313" key="1">
    <source>
        <dbReference type="EMBL" id="GFR41243.1"/>
    </source>
</evidence>
<dbReference type="GO" id="GO:0004842">
    <property type="term" value="F:ubiquitin-protein transferase activity"/>
    <property type="evidence" value="ECO:0007669"/>
    <property type="project" value="InterPro"/>
</dbReference>
<comment type="caution">
    <text evidence="1">The sequence shown here is derived from an EMBL/GenBank/DDBJ whole genome shotgun (WGS) entry which is preliminary data.</text>
</comment>
<keyword evidence="2" id="KW-1185">Reference proteome</keyword>